<feature type="compositionally biased region" description="Basic and acidic residues" evidence="1">
    <location>
        <begin position="765"/>
        <end position="774"/>
    </location>
</feature>
<keyword evidence="2" id="KW-1133">Transmembrane helix</keyword>
<feature type="compositionally biased region" description="Polar residues" evidence="1">
    <location>
        <begin position="833"/>
        <end position="845"/>
    </location>
</feature>
<evidence type="ECO:0008006" key="5">
    <source>
        <dbReference type="Google" id="ProtNLM"/>
    </source>
</evidence>
<keyword evidence="2" id="KW-0812">Transmembrane</keyword>
<feature type="transmembrane region" description="Helical" evidence="2">
    <location>
        <begin position="152"/>
        <end position="173"/>
    </location>
</feature>
<reference evidence="3" key="1">
    <citation type="submission" date="2020-09" db="EMBL/GenBank/DDBJ databases">
        <title>Pelagicoccus enzymogenes sp. nov. with an EPS production, isolated from marine sediment.</title>
        <authorList>
            <person name="Feng X."/>
        </authorList>
    </citation>
    <scope>NUCLEOTIDE SEQUENCE</scope>
    <source>
        <strain evidence="3">NFK12</strain>
    </source>
</reference>
<feature type="region of interest" description="Disordered" evidence="1">
    <location>
        <begin position="747"/>
        <end position="858"/>
    </location>
</feature>
<sequence length="1126" mass="127535">MKNQLQDKKHLPHLRLRYALYPVAKRLRDMRRIRLRTQAFLCAFCVCALAATAVYLFPALSIFASVASLLCVIACLFISYSREKKVELDYLEAARQVESKNASLKQALVTAVQQSLAGKNDFFSTQVANQALSDSSSAHWDRIAKPQATRGILSHLAVLSLLAFSLYACFQANQWSNAHRRQVADTRILPQSITVEPGDTEIERGGSIVITARFEGPLPNDVKLEVQHESGHSQSFPMARSLSDPVFAYSLQEIDSPLSYRIRYSYEQSDLHSISVFERPELVSANASLQFPEYTGWEDRELADTLRLTAIEGTRLTYRLNTNKTVQTAYLENERGERLELSSVNEQRTQFLLESTLAQSQAYRLHLEDEAGRSNQFPTEIRIESLPNRRPDLRLSSPRGDQRVSSLEELLFQGQVSDDFGLLDYGIGFSFPGEEPSTLSLASDGSPTPIFEDSLSYHLPLEPLQLQPKDTFSWYLWAADYGPDGKRRLTTGDLYFADVRNFDEIFREQDQGGGSGQGQAGEEGLELLEKQRRIAISLFRIKNNATDAEAETENLNVVQSSQIEAIQELQQMIPQLEEASSIQYAMEAQRFMEGVDVGLNHAIDQPSLDPLELAWSDAQNAYDKLVKLSDDEFNVSRSQNSQQGSGGGASRNQSQLNELDFRQEDSRYETASQAQTLTSPDEKKDLELIAKLSELSRRQDDLNDRLQEMQSELALAQTEEERERIERELKRLEEEQRQMLQDADEAIQQAGNRQSTRQVRQQLEQARENMREASQELEEGQVSQALAAGTRARNTLDQSRERMREANSSEFSEALRNARSRAQQLSQSQQQLEDSLNQFSESSQRSLDDSEQRESLASEIEAQAQSLDQLLEQIQEIAEASENVEPGLYRDLYQILRDNNSSRYEERYEQSSLYMRQGFVEEARRGQRGMSENISELSEAISQAADSVLGTQTATMQFAQSEIEALNEQLEAERSGESQPQPSNQQSGSNEASGASQDVREQLRNAFSNIDQAQQGPLTGGSFNEWIDRLNTVESLLEEPNVRARVSEARETAESMRRDFKRHGELPQWNLIQNEIAAPLNEVRSWLVDELHRNENSDTLQAVDRDPVPDEYNEIVRSYYESLGSD</sequence>
<keyword evidence="4" id="KW-1185">Reference proteome</keyword>
<dbReference type="RefSeq" id="WP_191616561.1">
    <property type="nucleotide sequence ID" value="NZ_JACYFG010000007.1"/>
</dbReference>
<comment type="caution">
    <text evidence="3">The sequence shown here is derived from an EMBL/GenBank/DDBJ whole genome shotgun (WGS) entry which is preliminary data.</text>
</comment>
<feature type="compositionally biased region" description="Basic and acidic residues" evidence="1">
    <location>
        <begin position="798"/>
        <end position="807"/>
    </location>
</feature>
<feature type="transmembrane region" description="Helical" evidence="2">
    <location>
        <begin position="35"/>
        <end position="56"/>
    </location>
</feature>
<organism evidence="3 4">
    <name type="scientific">Pelagicoccus enzymogenes</name>
    <dbReference type="NCBI Taxonomy" id="2773457"/>
    <lineage>
        <taxon>Bacteria</taxon>
        <taxon>Pseudomonadati</taxon>
        <taxon>Verrucomicrobiota</taxon>
        <taxon>Opitutia</taxon>
        <taxon>Puniceicoccales</taxon>
        <taxon>Pelagicoccaceae</taxon>
        <taxon>Pelagicoccus</taxon>
    </lineage>
</organism>
<dbReference type="Proteomes" id="UP000622317">
    <property type="component" value="Unassembled WGS sequence"/>
</dbReference>
<feature type="compositionally biased region" description="Low complexity" evidence="1">
    <location>
        <begin position="977"/>
        <end position="991"/>
    </location>
</feature>
<dbReference type="EMBL" id="JACYFG010000007">
    <property type="protein sequence ID" value="MBD5779436.1"/>
    <property type="molecule type" value="Genomic_DNA"/>
</dbReference>
<feature type="compositionally biased region" description="Low complexity" evidence="1">
    <location>
        <begin position="820"/>
        <end position="832"/>
    </location>
</feature>
<gene>
    <name evidence="3" type="ORF">IEN85_08010</name>
</gene>
<protein>
    <recommendedName>
        <fullName evidence="5">DUF4175 family protein</fullName>
    </recommendedName>
</protein>
<accession>A0A927F8Z1</accession>
<evidence type="ECO:0000256" key="2">
    <source>
        <dbReference type="SAM" id="Phobius"/>
    </source>
</evidence>
<keyword evidence="2" id="KW-0472">Membrane</keyword>
<feature type="region of interest" description="Disordered" evidence="1">
    <location>
        <begin position="634"/>
        <end position="654"/>
    </location>
</feature>
<feature type="transmembrane region" description="Helical" evidence="2">
    <location>
        <begin position="62"/>
        <end position="80"/>
    </location>
</feature>
<feature type="region of interest" description="Disordered" evidence="1">
    <location>
        <begin position="969"/>
        <end position="997"/>
    </location>
</feature>
<feature type="compositionally biased region" description="Basic and acidic residues" evidence="1">
    <location>
        <begin position="846"/>
        <end position="856"/>
    </location>
</feature>
<feature type="compositionally biased region" description="Polar residues" evidence="1">
    <location>
        <begin position="749"/>
        <end position="764"/>
    </location>
</feature>
<dbReference type="AlphaFoldDB" id="A0A927F8Z1"/>
<evidence type="ECO:0000313" key="4">
    <source>
        <dbReference type="Proteomes" id="UP000622317"/>
    </source>
</evidence>
<proteinExistence type="predicted"/>
<evidence type="ECO:0000313" key="3">
    <source>
        <dbReference type="EMBL" id="MBD5779436.1"/>
    </source>
</evidence>
<evidence type="ECO:0000256" key="1">
    <source>
        <dbReference type="SAM" id="MobiDB-lite"/>
    </source>
</evidence>
<name>A0A927F8Z1_9BACT</name>